<comment type="caution">
    <text evidence="1">The sequence shown here is derived from an EMBL/GenBank/DDBJ whole genome shotgun (WGS) entry which is preliminary data.</text>
</comment>
<evidence type="ECO:0000313" key="1">
    <source>
        <dbReference type="EMBL" id="RXF69212.1"/>
    </source>
</evidence>
<keyword evidence="2" id="KW-1185">Reference proteome</keyword>
<dbReference type="Pfam" id="PF13384">
    <property type="entry name" value="HTH_23"/>
    <property type="match status" value="1"/>
</dbReference>
<gene>
    <name evidence="1" type="ORF">EK403_18655</name>
</gene>
<protein>
    <submittedName>
        <fullName evidence="1">IS630 family transposase</fullName>
    </submittedName>
</protein>
<dbReference type="RefSeq" id="WP_428979631.1">
    <property type="nucleotide sequence ID" value="NZ_RYFI01000022.1"/>
</dbReference>
<evidence type="ECO:0000313" key="2">
    <source>
        <dbReference type="Proteomes" id="UP000289708"/>
    </source>
</evidence>
<feature type="non-terminal residue" evidence="1">
    <location>
        <position position="62"/>
    </location>
</feature>
<dbReference type="EMBL" id="RYFI01000022">
    <property type="protein sequence ID" value="RXF69212.1"/>
    <property type="molecule type" value="Genomic_DNA"/>
</dbReference>
<organism evidence="1 2">
    <name type="scientific">Hansschlegelia zhihuaiae</name>
    <dbReference type="NCBI Taxonomy" id="405005"/>
    <lineage>
        <taxon>Bacteria</taxon>
        <taxon>Pseudomonadati</taxon>
        <taxon>Pseudomonadota</taxon>
        <taxon>Alphaproteobacteria</taxon>
        <taxon>Hyphomicrobiales</taxon>
        <taxon>Methylopilaceae</taxon>
        <taxon>Hansschlegelia</taxon>
    </lineage>
</organism>
<dbReference type="Gene3D" id="1.10.10.10">
    <property type="entry name" value="Winged helix-like DNA-binding domain superfamily/Winged helix DNA-binding domain"/>
    <property type="match status" value="1"/>
</dbReference>
<name>A0A4V1KI25_9HYPH</name>
<accession>A0A4V1KI25</accession>
<dbReference type="AlphaFoldDB" id="A0A4V1KI25"/>
<proteinExistence type="predicted"/>
<reference evidence="1 2" key="1">
    <citation type="submission" date="2018-12" db="EMBL/GenBank/DDBJ databases">
        <title>bacterium Hansschlegelia zhihuaiae S113.</title>
        <authorList>
            <person name="He J."/>
        </authorList>
    </citation>
    <scope>NUCLEOTIDE SEQUENCE [LARGE SCALE GENOMIC DNA]</scope>
    <source>
        <strain evidence="1 2">S 113</strain>
    </source>
</reference>
<sequence length="62" mass="6715">MPAPLSRDLRERIVRAVESGASARAAAARFDVSPSSAVKLMQRVQATGSVEPEKYGGYRRPL</sequence>
<dbReference type="InterPro" id="IPR009057">
    <property type="entry name" value="Homeodomain-like_sf"/>
</dbReference>
<dbReference type="SUPFAM" id="SSF46689">
    <property type="entry name" value="Homeodomain-like"/>
    <property type="match status" value="1"/>
</dbReference>
<dbReference type="Proteomes" id="UP000289708">
    <property type="component" value="Unassembled WGS sequence"/>
</dbReference>
<dbReference type="InterPro" id="IPR036388">
    <property type="entry name" value="WH-like_DNA-bd_sf"/>
</dbReference>